<dbReference type="PATRIC" id="fig|1434107.4.peg.4179"/>
<accession>A0A0E3WYF8</accession>
<keyword evidence="2" id="KW-1185">Reference proteome</keyword>
<evidence type="ECO:0000313" key="2">
    <source>
        <dbReference type="Proteomes" id="UP000033066"/>
    </source>
</evidence>
<dbReference type="HOGENOM" id="CLU_1458187_0_0_2"/>
<proteinExistence type="predicted"/>
<name>A0A0E3WYF8_METBA</name>
<organism evidence="1 2">
    <name type="scientific">Methanosarcina barkeri 3</name>
    <dbReference type="NCBI Taxonomy" id="1434107"/>
    <lineage>
        <taxon>Archaea</taxon>
        <taxon>Methanobacteriati</taxon>
        <taxon>Methanobacteriota</taxon>
        <taxon>Stenosarchaea group</taxon>
        <taxon>Methanomicrobia</taxon>
        <taxon>Methanosarcinales</taxon>
        <taxon>Methanosarcinaceae</taxon>
        <taxon>Methanosarcina</taxon>
    </lineage>
</organism>
<dbReference type="KEGG" id="mbak:MSBR3_3316"/>
<sequence length="185" mass="21544">MWDLFTKREEYDPVLIEKYESFSYYINGQKNSFESEVPSFLAKNGMNPECPKRKKFVACLTYDINFVCLWALNTASRNLKALKKGHFLRTSTFSSSRVKKVRSLIWSIRQIIELEDNYGIKFTFYFRTLGSGNEDHTFNIEELEGELCHISDQGFLTSIRHGGLRKSSLIKLSAIESYLRFFGTI</sequence>
<gene>
    <name evidence="1" type="ORF">MSBR3_3316</name>
</gene>
<dbReference type="STRING" id="1434107.MSBR3_3316"/>
<dbReference type="EMBL" id="CP009517">
    <property type="protein sequence ID" value="AKB83894.1"/>
    <property type="molecule type" value="Genomic_DNA"/>
</dbReference>
<protein>
    <submittedName>
        <fullName evidence="1">Uncharacterized protein</fullName>
    </submittedName>
</protein>
<dbReference type="AlphaFoldDB" id="A0A0E3WYF8"/>
<dbReference type="Proteomes" id="UP000033066">
    <property type="component" value="Chromosome"/>
</dbReference>
<evidence type="ECO:0000313" key="1">
    <source>
        <dbReference type="EMBL" id="AKB83894.1"/>
    </source>
</evidence>
<reference evidence="1" key="1">
    <citation type="submission" date="2014-07" db="EMBL/GenBank/DDBJ databases">
        <title>Methanogenic archaea and the global carbon cycle.</title>
        <authorList>
            <person name="Henriksen J.R."/>
            <person name="Luke J."/>
            <person name="Reinhart S."/>
            <person name="Benedict M.N."/>
            <person name="Youngblut N.D."/>
            <person name="Metcalf M.E."/>
            <person name="Whitaker R.J."/>
            <person name="Metcalf W.W."/>
        </authorList>
    </citation>
    <scope>NUCLEOTIDE SEQUENCE [LARGE SCALE GENOMIC DNA]</scope>
    <source>
        <strain evidence="1">3</strain>
    </source>
</reference>